<comment type="caution">
    <text evidence="1">The sequence shown here is derived from an EMBL/GenBank/DDBJ whole genome shotgun (WGS) entry which is preliminary data.</text>
</comment>
<accession>A0A098LPJ6</accession>
<dbReference type="AlphaFoldDB" id="A0A098LPJ6"/>
<evidence type="ECO:0000313" key="1">
    <source>
        <dbReference type="EMBL" id="GAL88324.1"/>
    </source>
</evidence>
<proteinExistence type="predicted"/>
<dbReference type="Proteomes" id="UP000030184">
    <property type="component" value="Unassembled WGS sequence"/>
</dbReference>
<sequence length="880" mass="100625">MIHKLQYILALIFCLNTVCKTNAQRKERELDPLGDPVLLSSRHTSEFTFNNPGDSEFGNIIIDFNNATLFNNHSLAAQVRGSELAFEIWLREQHLVIKVAIEKEAHAKYGNFPNFPSFNEAQKWLYEEIELDGIRRNIGATQSLYNAKVREKKAIRDRCLRNIKLLDLRANQISTGQINNPQYGHIKLYGNGDTPLKDIKTTTQVNNLRAQEVAAFSKNQWGLDQELKIINTLNTLKKQNGWGSQFDRNNPLLQHLQRKQLDHFGAYSGFDGLGLLQLSLFQYKHLDWEDRNGLVVLPPTFLLPEGYKHLRIPKYATSDYLGHYAIKQNPPQLSIFHDEFWNARIRSQPWNTNFWLQEKERSRREALNNALNEFDLVKALSDAVTAALGNRNENFIKAKPELYNEVSEYFKVNDFSQVSMDCINYLLNQYHDGNDFAANSNLYVSANTPLYQNSQNPSRALEWKPGTQAVNEGFTNFGNVLSALFENYPNPAYEGYIIRNMFGINGLNVSASIRNEWLGSSFYFKNNLGSSVAIHFNDNNGLDILNQGSNTNAYITNLVDQLSSRLSGLNTEGKRFLFLKPKRIENVNKFISGNNTTSGRNFIKQSLQILGSNLSEEGKLQQFEIAYDAFDPLLPPSLQQNDYEAKIRESARYFKLYGNPEFGEYLESLLPLDPTFSQDDYYALYVTVRAKTKDLVWDYFRAIFDVVVESFEPVIELALLEVGGGLALKILRKLPLRYISNPIRNVINRLLASSSQAFSNFKHAKKYGIKTYSELGKVFSDLGITRALEKVQFHHLIEQRFVNNTAIKNWLGSSTNNWKSIVLTRAEHQVFTNGWRQRIGYGNVNGSFGVNTSTATLLDIQRAAREIYKDYPEILRALGL</sequence>
<dbReference type="RefSeq" id="WP_045371196.1">
    <property type="nucleotide sequence ID" value="NZ_BBNY01000002.1"/>
</dbReference>
<name>A0A098LPJ6_9FLAO</name>
<gene>
    <name evidence="1" type="ORF">JCM19538_1650</name>
</gene>
<reference evidence="2" key="1">
    <citation type="journal article" date="2014" name="Genome Announc.">
        <title>Draft Genome Sequence of Marine Flavobacterium Jejuia pallidilutea Strain 11shimoA1 and Pigmentation Mutants.</title>
        <authorList>
            <person name="Takatani N."/>
            <person name="Nakanishi M."/>
            <person name="Meirelles P."/>
            <person name="Mino S."/>
            <person name="Suda W."/>
            <person name="Oshima K."/>
            <person name="Hattori M."/>
            <person name="Ohkuma M."/>
            <person name="Hosokawa M."/>
            <person name="Miyashita K."/>
            <person name="Thompson F.L."/>
            <person name="Niwa A."/>
            <person name="Sawabe T."/>
            <person name="Sawabe T."/>
        </authorList>
    </citation>
    <scope>NUCLEOTIDE SEQUENCE [LARGE SCALE GENOMIC DNA]</scope>
    <source>
        <strain evidence="2">JCM 19538</strain>
    </source>
</reference>
<keyword evidence="2" id="KW-1185">Reference proteome</keyword>
<protein>
    <submittedName>
        <fullName evidence="1">Uncharacterized protein</fullName>
    </submittedName>
</protein>
<dbReference type="EMBL" id="BBNY01000002">
    <property type="protein sequence ID" value="GAL88324.1"/>
    <property type="molecule type" value="Genomic_DNA"/>
</dbReference>
<organism evidence="1 2">
    <name type="scientific">Jejuia pallidilutea</name>
    <dbReference type="NCBI Taxonomy" id="504487"/>
    <lineage>
        <taxon>Bacteria</taxon>
        <taxon>Pseudomonadati</taxon>
        <taxon>Bacteroidota</taxon>
        <taxon>Flavobacteriia</taxon>
        <taxon>Flavobacteriales</taxon>
        <taxon>Flavobacteriaceae</taxon>
        <taxon>Jejuia</taxon>
    </lineage>
</organism>
<evidence type="ECO:0000313" key="2">
    <source>
        <dbReference type="Proteomes" id="UP000030184"/>
    </source>
</evidence>
<dbReference type="OrthoDB" id="1450227at2"/>